<dbReference type="InterPro" id="IPR000362">
    <property type="entry name" value="Fumarate_lyase_fam"/>
</dbReference>
<dbReference type="PANTHER" id="PTHR43172">
    <property type="entry name" value="ADENYLOSUCCINATE LYASE"/>
    <property type="match status" value="1"/>
</dbReference>
<dbReference type="RefSeq" id="WP_188731201.1">
    <property type="nucleotide sequence ID" value="NZ_BMKV01000005.1"/>
</dbReference>
<dbReference type="SMART" id="SM00998">
    <property type="entry name" value="ADSL_C"/>
    <property type="match status" value="1"/>
</dbReference>
<protein>
    <submittedName>
        <fullName evidence="3">Adenylosuccinate lyase</fullName>
    </submittedName>
</protein>
<sequence>MTNSESQSALTAPPEAPLPLRFTDYRVPDPGIRSLFHLDARWESWLQVEAALARAQAKLGIVPAEAAEAITTKATLAALDIPAIHRGIAATSHPLMALITELSKATGEQHGGWVHWGATTQNITQTGDLLQIKKAHLILLDQLQQTFTAAARLARRGASAVMAGRTHSQQAVPITFGFKVAVWIDELLRHHERLRQLESRMFNAMAGGAVGSFASLGSDGPGVQQLLSQDLGLGSMRIPSRGIADQFAEYVAVLALLAATGGRIAGEIYTLMRPEIGEVQEASPAGTVGSSTMPHKQNPQLSQDCTTISAQIRSLLPLAMEAMLHDQEVNGANTAMMDDALSRAIILSGDLLARLTLILTDLEIDEDRMRTNLKITHGLVSSEAVMLSLGHAIGRQHAHDVVYESAQEAIRTHRQFGDVLGANPTVTAHLTKLEIEGLLDPLNHVGLCQEIALEAAARADSMRLISH</sequence>
<dbReference type="InterPro" id="IPR008948">
    <property type="entry name" value="L-Aspartase-like"/>
</dbReference>
<dbReference type="EMBL" id="BMKV01000005">
    <property type="protein sequence ID" value="GGI89492.1"/>
    <property type="molecule type" value="Genomic_DNA"/>
</dbReference>
<dbReference type="Gene3D" id="1.10.40.30">
    <property type="entry name" value="Fumarase/aspartase (C-terminal domain)"/>
    <property type="match status" value="1"/>
</dbReference>
<dbReference type="InterPro" id="IPR019468">
    <property type="entry name" value="AdenyloSucc_lyase_C"/>
</dbReference>
<reference evidence="4" key="1">
    <citation type="journal article" date="2019" name="Int. J. Syst. Evol. Microbiol.">
        <title>The Global Catalogue of Microorganisms (GCM) 10K type strain sequencing project: providing services to taxonomists for standard genome sequencing and annotation.</title>
        <authorList>
            <consortium name="The Broad Institute Genomics Platform"/>
            <consortium name="The Broad Institute Genome Sequencing Center for Infectious Disease"/>
            <person name="Wu L."/>
            <person name="Ma J."/>
        </authorList>
    </citation>
    <scope>NUCLEOTIDE SEQUENCE [LARGE SCALE GENOMIC DNA]</scope>
    <source>
        <strain evidence="4">CGMCC 1.3601</strain>
    </source>
</reference>
<dbReference type="CDD" id="cd01597">
    <property type="entry name" value="pCLME"/>
    <property type="match status" value="1"/>
</dbReference>
<evidence type="ECO:0000313" key="3">
    <source>
        <dbReference type="EMBL" id="GGI89492.1"/>
    </source>
</evidence>
<dbReference type="InterPro" id="IPR020557">
    <property type="entry name" value="Fumarate_lyase_CS"/>
</dbReference>
<evidence type="ECO:0000259" key="2">
    <source>
        <dbReference type="SMART" id="SM00998"/>
    </source>
</evidence>
<feature type="domain" description="Adenylosuccinate lyase C-terminal" evidence="2">
    <location>
        <begin position="377"/>
        <end position="456"/>
    </location>
</feature>
<dbReference type="InterPro" id="IPR022761">
    <property type="entry name" value="Fumarate_lyase_N"/>
</dbReference>
<dbReference type="Gene3D" id="1.20.200.10">
    <property type="entry name" value="Fumarase/aspartase (Central domain)"/>
    <property type="match status" value="1"/>
</dbReference>
<proteinExistence type="predicted"/>
<evidence type="ECO:0000313" key="4">
    <source>
        <dbReference type="Proteomes" id="UP000658754"/>
    </source>
</evidence>
<dbReference type="PRINTS" id="PR00149">
    <property type="entry name" value="FUMRATELYASE"/>
</dbReference>
<dbReference type="SUPFAM" id="SSF48557">
    <property type="entry name" value="L-aspartase-like"/>
    <property type="match status" value="1"/>
</dbReference>
<gene>
    <name evidence="3" type="ORF">GCM10007175_28540</name>
</gene>
<dbReference type="Proteomes" id="UP000658754">
    <property type="component" value="Unassembled WGS sequence"/>
</dbReference>
<dbReference type="GO" id="GO:0016829">
    <property type="term" value="F:lyase activity"/>
    <property type="evidence" value="ECO:0007669"/>
    <property type="project" value="UniProtKB-KW"/>
</dbReference>
<comment type="caution">
    <text evidence="3">The sequence shown here is derived from an EMBL/GenBank/DDBJ whole genome shotgun (WGS) entry which is preliminary data.</text>
</comment>
<keyword evidence="4" id="KW-1185">Reference proteome</keyword>
<evidence type="ECO:0000256" key="1">
    <source>
        <dbReference type="ARBA" id="ARBA00023239"/>
    </source>
</evidence>
<dbReference type="Pfam" id="PF00206">
    <property type="entry name" value="Lyase_1"/>
    <property type="match status" value="1"/>
</dbReference>
<dbReference type="Pfam" id="PF10397">
    <property type="entry name" value="ADSL_C"/>
    <property type="match status" value="1"/>
</dbReference>
<dbReference type="PRINTS" id="PR00145">
    <property type="entry name" value="ARGSUCLYASE"/>
</dbReference>
<dbReference type="PROSITE" id="PS00163">
    <property type="entry name" value="FUMARATE_LYASES"/>
    <property type="match status" value="1"/>
</dbReference>
<keyword evidence="1 3" id="KW-0456">Lyase</keyword>
<name>A0ABQ2CHB0_9MICC</name>
<accession>A0ABQ2CHB0</accession>
<organism evidence="3 4">
    <name type="scientific">Pseudarthrobacter scleromae</name>
    <dbReference type="NCBI Taxonomy" id="158897"/>
    <lineage>
        <taxon>Bacteria</taxon>
        <taxon>Bacillati</taxon>
        <taxon>Actinomycetota</taxon>
        <taxon>Actinomycetes</taxon>
        <taxon>Micrococcales</taxon>
        <taxon>Micrococcaceae</taxon>
        <taxon>Pseudarthrobacter</taxon>
    </lineage>
</organism>